<feature type="chain" id="PRO_5016889380" description="TonB-dependent receptor" evidence="1">
    <location>
        <begin position="23"/>
        <end position="80"/>
    </location>
</feature>
<evidence type="ECO:0008006" key="4">
    <source>
        <dbReference type="Google" id="ProtNLM"/>
    </source>
</evidence>
<sequence>MRALALLSLIACLGLTPAPLLAQEESAPASTSDPAPEDDKSYLEELIQDSLSGAGREVRVTGFRGALSSNATLQELTISD</sequence>
<feature type="non-terminal residue" evidence="2">
    <location>
        <position position="80"/>
    </location>
</feature>
<evidence type="ECO:0000313" key="2">
    <source>
        <dbReference type="EMBL" id="HAR53686.1"/>
    </source>
</evidence>
<protein>
    <recommendedName>
        <fullName evidence="4">TonB-dependent receptor</fullName>
    </recommendedName>
</protein>
<dbReference type="Proteomes" id="UP000264719">
    <property type="component" value="Unassembled WGS sequence"/>
</dbReference>
<evidence type="ECO:0000313" key="3">
    <source>
        <dbReference type="Proteomes" id="UP000264719"/>
    </source>
</evidence>
<comment type="caution">
    <text evidence="2">The sequence shown here is derived from an EMBL/GenBank/DDBJ whole genome shotgun (WGS) entry which is preliminary data.</text>
</comment>
<accession>A0A348WGM4</accession>
<organism evidence="2 3">
    <name type="scientific">Roseovarius nubinhibens</name>
    <dbReference type="NCBI Taxonomy" id="314263"/>
    <lineage>
        <taxon>Bacteria</taxon>
        <taxon>Pseudomonadati</taxon>
        <taxon>Pseudomonadota</taxon>
        <taxon>Alphaproteobacteria</taxon>
        <taxon>Rhodobacterales</taxon>
        <taxon>Roseobacteraceae</taxon>
        <taxon>Roseovarius</taxon>
    </lineage>
</organism>
<name>A0A348WGM4_9RHOB</name>
<dbReference type="AlphaFoldDB" id="A0A348WGM4"/>
<dbReference type="EMBL" id="DMVW01000171">
    <property type="protein sequence ID" value="HAR53686.1"/>
    <property type="molecule type" value="Genomic_DNA"/>
</dbReference>
<gene>
    <name evidence="2" type="ORF">DCS45_17685</name>
</gene>
<keyword evidence="1" id="KW-0732">Signal</keyword>
<evidence type="ECO:0000256" key="1">
    <source>
        <dbReference type="SAM" id="SignalP"/>
    </source>
</evidence>
<feature type="signal peptide" evidence="1">
    <location>
        <begin position="1"/>
        <end position="22"/>
    </location>
</feature>
<proteinExistence type="predicted"/>
<reference evidence="2 3" key="1">
    <citation type="journal article" date="2018" name="Nat. Biotechnol.">
        <title>A standardized bacterial taxonomy based on genome phylogeny substantially revises the tree of life.</title>
        <authorList>
            <person name="Parks D.H."/>
            <person name="Chuvochina M."/>
            <person name="Waite D.W."/>
            <person name="Rinke C."/>
            <person name="Skarshewski A."/>
            <person name="Chaumeil P.A."/>
            <person name="Hugenholtz P."/>
        </authorList>
    </citation>
    <scope>NUCLEOTIDE SEQUENCE [LARGE SCALE GENOMIC DNA]</scope>
    <source>
        <strain evidence="2">UBA9169</strain>
    </source>
</reference>